<proteinExistence type="predicted"/>
<sequence>MALKIFLKFFILAVALPMVLGMTLDTPTDVTSGLVSDISWTATGSDSLFTLELNHPSFQLALANNIDPTSQSPLSVDWPIVPSGIHQIFQLLTDLF</sequence>
<evidence type="ECO:0000313" key="3">
    <source>
        <dbReference type="Proteomes" id="UP000799118"/>
    </source>
</evidence>
<feature type="chain" id="PRO_5025530956" evidence="1">
    <location>
        <begin position="22"/>
        <end position="96"/>
    </location>
</feature>
<reference evidence="2" key="1">
    <citation type="journal article" date="2019" name="Environ. Microbiol.">
        <title>Fungal ecological strategies reflected in gene transcription - a case study of two litter decomposers.</title>
        <authorList>
            <person name="Barbi F."/>
            <person name="Kohler A."/>
            <person name="Barry K."/>
            <person name="Baskaran P."/>
            <person name="Daum C."/>
            <person name="Fauchery L."/>
            <person name="Ihrmark K."/>
            <person name="Kuo A."/>
            <person name="LaButti K."/>
            <person name="Lipzen A."/>
            <person name="Morin E."/>
            <person name="Grigoriev I.V."/>
            <person name="Henrissat B."/>
            <person name="Lindahl B."/>
            <person name="Martin F."/>
        </authorList>
    </citation>
    <scope>NUCLEOTIDE SEQUENCE</scope>
    <source>
        <strain evidence="2">JB14</strain>
    </source>
</reference>
<dbReference type="OrthoDB" id="5420143at2759"/>
<keyword evidence="3" id="KW-1185">Reference proteome</keyword>
<gene>
    <name evidence="2" type="ORF">BT96DRAFT_925129</name>
</gene>
<dbReference type="AlphaFoldDB" id="A0A6A4H1W8"/>
<accession>A0A6A4H1W8</accession>
<keyword evidence="1" id="KW-0732">Signal</keyword>
<dbReference type="EMBL" id="ML769615">
    <property type="protein sequence ID" value="KAE9391693.1"/>
    <property type="molecule type" value="Genomic_DNA"/>
</dbReference>
<feature type="signal peptide" evidence="1">
    <location>
        <begin position="1"/>
        <end position="21"/>
    </location>
</feature>
<name>A0A6A4H1W8_9AGAR</name>
<evidence type="ECO:0000313" key="2">
    <source>
        <dbReference type="EMBL" id="KAE9391693.1"/>
    </source>
</evidence>
<dbReference type="Proteomes" id="UP000799118">
    <property type="component" value="Unassembled WGS sequence"/>
</dbReference>
<organism evidence="2 3">
    <name type="scientific">Gymnopus androsaceus JB14</name>
    <dbReference type="NCBI Taxonomy" id="1447944"/>
    <lineage>
        <taxon>Eukaryota</taxon>
        <taxon>Fungi</taxon>
        <taxon>Dikarya</taxon>
        <taxon>Basidiomycota</taxon>
        <taxon>Agaricomycotina</taxon>
        <taxon>Agaricomycetes</taxon>
        <taxon>Agaricomycetidae</taxon>
        <taxon>Agaricales</taxon>
        <taxon>Marasmiineae</taxon>
        <taxon>Omphalotaceae</taxon>
        <taxon>Gymnopus</taxon>
    </lineage>
</organism>
<evidence type="ECO:0000256" key="1">
    <source>
        <dbReference type="SAM" id="SignalP"/>
    </source>
</evidence>
<protein>
    <submittedName>
        <fullName evidence="2">Uncharacterized protein</fullName>
    </submittedName>
</protein>